<dbReference type="PANTHER" id="PTHR16207:SF10">
    <property type="entry name" value="PROTEIN TASOR 2"/>
    <property type="match status" value="1"/>
</dbReference>
<organism evidence="2 3">
    <name type="scientific">Serilophus lunatus</name>
    <name type="common">silver-breasted broadbill</name>
    <dbReference type="NCBI Taxonomy" id="239386"/>
    <lineage>
        <taxon>Eukaryota</taxon>
        <taxon>Metazoa</taxon>
        <taxon>Chordata</taxon>
        <taxon>Craniata</taxon>
        <taxon>Vertebrata</taxon>
        <taxon>Euteleostomi</taxon>
        <taxon>Archelosauria</taxon>
        <taxon>Archosauria</taxon>
        <taxon>Dinosauria</taxon>
        <taxon>Saurischia</taxon>
        <taxon>Theropoda</taxon>
        <taxon>Coelurosauria</taxon>
        <taxon>Aves</taxon>
        <taxon>Neognathae</taxon>
        <taxon>Neoaves</taxon>
        <taxon>Telluraves</taxon>
        <taxon>Australaves</taxon>
        <taxon>Passeriformes</taxon>
        <taxon>Eurylaimidae</taxon>
        <taxon>Serilophus</taxon>
    </lineage>
</organism>
<comment type="caution">
    <text evidence="2">The sequence shown here is derived from an EMBL/GenBank/DDBJ whole genome shotgun (WGS) entry which is preliminary data.</text>
</comment>
<evidence type="ECO:0000313" key="3">
    <source>
        <dbReference type="Proteomes" id="UP000553648"/>
    </source>
</evidence>
<evidence type="ECO:0000259" key="1">
    <source>
        <dbReference type="Pfam" id="PF12509"/>
    </source>
</evidence>
<proteinExistence type="predicted"/>
<evidence type="ECO:0000313" key="2">
    <source>
        <dbReference type="EMBL" id="NXM66854.1"/>
    </source>
</evidence>
<accession>A0A7L1CLJ4</accession>
<reference evidence="2 3" key="1">
    <citation type="submission" date="2019-09" db="EMBL/GenBank/DDBJ databases">
        <title>Bird 10,000 Genomes (B10K) Project - Family phase.</title>
        <authorList>
            <person name="Zhang G."/>
        </authorList>
    </citation>
    <scope>NUCLEOTIDE SEQUENCE [LARGE SCALE GENOMIC DNA]</scope>
    <source>
        <strain evidence="2">B10K-DU-002-03</strain>
        <tissue evidence="2">Muscle</tissue>
    </source>
</reference>
<dbReference type="Proteomes" id="UP000553648">
    <property type="component" value="Unassembled WGS sequence"/>
</dbReference>
<dbReference type="AlphaFoldDB" id="A0A7L1CLJ4"/>
<dbReference type="GO" id="GO:0045814">
    <property type="term" value="P:negative regulation of gene expression, epigenetic"/>
    <property type="evidence" value="ECO:0007669"/>
    <property type="project" value="InterPro"/>
</dbReference>
<dbReference type="GO" id="GO:0005654">
    <property type="term" value="C:nucleoplasm"/>
    <property type="evidence" value="ECO:0007669"/>
    <property type="project" value="TreeGrafter"/>
</dbReference>
<feature type="non-terminal residue" evidence="2">
    <location>
        <position position="1"/>
    </location>
</feature>
<dbReference type="Pfam" id="PF12509">
    <property type="entry name" value="DUF3715"/>
    <property type="match status" value="1"/>
</dbReference>
<feature type="non-terminal residue" evidence="2">
    <location>
        <position position="82"/>
    </location>
</feature>
<dbReference type="InterPro" id="IPR046432">
    <property type="entry name" value="TASOR"/>
</dbReference>
<protein>
    <submittedName>
        <fullName evidence="2">TASOR protein</fullName>
    </submittedName>
</protein>
<dbReference type="EMBL" id="VXBA01000879">
    <property type="protein sequence ID" value="NXM66854.1"/>
    <property type="molecule type" value="Genomic_DNA"/>
</dbReference>
<dbReference type="OrthoDB" id="5960959at2759"/>
<keyword evidence="3" id="KW-1185">Reference proteome</keyword>
<sequence>VLHSSFLDPSSRELFQYSQAILVENQLFLSELQAFSRAKEAAGYSREELEETFAFLLFDKEEEAKEVCQRGLCVNSSSICTL</sequence>
<gene>
    <name evidence="2" type="primary">Fam208a</name>
    <name evidence="2" type="ORF">SERLUN_R15166</name>
</gene>
<name>A0A7L1CLJ4_9PASS</name>
<feature type="domain" description="TASOR pseudo-PARP" evidence="1">
    <location>
        <begin position="41"/>
        <end position="81"/>
    </location>
</feature>
<dbReference type="PANTHER" id="PTHR16207">
    <property type="entry name" value="SET DOMAIN-CONTAINING PROTEIN"/>
    <property type="match status" value="1"/>
</dbReference>
<dbReference type="InterPro" id="IPR022188">
    <property type="entry name" value="TASOR_DUF3715"/>
</dbReference>